<dbReference type="AlphaFoldDB" id="A0A559JWS9"/>
<sequence>MSTNPNRKYRVLPLRLSVIFLLLLSILLLQACSSGTKAEKTVPSVLNFGYIGSNSLNLPTGAEGWGLYKGIIQEELKKHGIETINTFGFPNGPDESEALISGRLNAGALGDTPAIISYSGGAKTRFVGQINSGLKAFVIGKKNGPTTVKELEGKVIAVPKGSYSHRYIIGLLKESGVTKYELVHMLGSDAAAAIARGDIDANVGFGADALSLLKQGYPLIHASDDTPHLAGSSVTVANEDFLRKFPDFPKVWNEAREKALADLKQHEAEYYDFMSQIVGLSVEDVKKLYPVSILTDQPISDKALTHLEGVKEFLLEEGLTKKEFNIKDWAVK</sequence>
<reference evidence="5 6" key="1">
    <citation type="submission" date="2019-07" db="EMBL/GenBank/DDBJ databases">
        <authorList>
            <person name="Kim J."/>
        </authorList>
    </citation>
    <scope>NUCLEOTIDE SEQUENCE [LARGE SCALE GENOMIC DNA]</scope>
    <source>
        <strain evidence="5 6">G13</strain>
    </source>
</reference>
<accession>A0A559JWS9</accession>
<dbReference type="PANTHER" id="PTHR30024">
    <property type="entry name" value="ALIPHATIC SULFONATES-BINDING PROTEIN-RELATED"/>
    <property type="match status" value="1"/>
</dbReference>
<protein>
    <submittedName>
        <fullName evidence="5">Nitrate ABC transporter substrate-binding protein</fullName>
    </submittedName>
</protein>
<dbReference type="Proteomes" id="UP000316330">
    <property type="component" value="Unassembled WGS sequence"/>
</dbReference>
<comment type="similarity">
    <text evidence="2">Belongs to the bacterial solute-binding protein SsuA/TauA family.</text>
</comment>
<dbReference type="SUPFAM" id="SSF53850">
    <property type="entry name" value="Periplasmic binding protein-like II"/>
    <property type="match status" value="1"/>
</dbReference>
<evidence type="ECO:0000256" key="1">
    <source>
        <dbReference type="ARBA" id="ARBA00004418"/>
    </source>
</evidence>
<evidence type="ECO:0000256" key="3">
    <source>
        <dbReference type="ARBA" id="ARBA00022729"/>
    </source>
</evidence>
<dbReference type="EMBL" id="VNJJ01000001">
    <property type="protein sequence ID" value="TVY04287.1"/>
    <property type="molecule type" value="Genomic_DNA"/>
</dbReference>
<evidence type="ECO:0000313" key="5">
    <source>
        <dbReference type="EMBL" id="TVY04287.1"/>
    </source>
</evidence>
<keyword evidence="6" id="KW-1185">Reference proteome</keyword>
<dbReference type="OrthoDB" id="286202at2"/>
<proteinExistence type="inferred from homology"/>
<feature type="domain" description="SsuA/THI5-like" evidence="4">
    <location>
        <begin position="93"/>
        <end position="266"/>
    </location>
</feature>
<gene>
    <name evidence="5" type="ORF">FPZ45_01450</name>
</gene>
<name>A0A559JWS9_9BACL</name>
<evidence type="ECO:0000259" key="4">
    <source>
        <dbReference type="Pfam" id="PF09084"/>
    </source>
</evidence>
<comment type="subcellular location">
    <subcellularLocation>
        <location evidence="1">Periplasm</location>
    </subcellularLocation>
</comment>
<keyword evidence="3" id="KW-0732">Signal</keyword>
<comment type="caution">
    <text evidence="5">The sequence shown here is derived from an EMBL/GenBank/DDBJ whole genome shotgun (WGS) entry which is preliminary data.</text>
</comment>
<dbReference type="RefSeq" id="WP_144697653.1">
    <property type="nucleotide sequence ID" value="NZ_VNJJ01000001.1"/>
</dbReference>
<organism evidence="5 6">
    <name type="scientific">Cohnella terricola</name>
    <dbReference type="NCBI Taxonomy" id="1289167"/>
    <lineage>
        <taxon>Bacteria</taxon>
        <taxon>Bacillati</taxon>
        <taxon>Bacillota</taxon>
        <taxon>Bacilli</taxon>
        <taxon>Bacillales</taxon>
        <taxon>Paenibacillaceae</taxon>
        <taxon>Cohnella</taxon>
    </lineage>
</organism>
<dbReference type="PROSITE" id="PS51257">
    <property type="entry name" value="PROKAR_LIPOPROTEIN"/>
    <property type="match status" value="1"/>
</dbReference>
<dbReference type="PANTHER" id="PTHR30024:SF47">
    <property type="entry name" value="TAURINE-BINDING PERIPLASMIC PROTEIN"/>
    <property type="match status" value="1"/>
</dbReference>
<dbReference type="InterPro" id="IPR015168">
    <property type="entry name" value="SsuA/THI5"/>
</dbReference>
<dbReference type="GO" id="GO:0042597">
    <property type="term" value="C:periplasmic space"/>
    <property type="evidence" value="ECO:0007669"/>
    <property type="project" value="UniProtKB-SubCell"/>
</dbReference>
<evidence type="ECO:0000313" key="6">
    <source>
        <dbReference type="Proteomes" id="UP000316330"/>
    </source>
</evidence>
<dbReference type="Gene3D" id="3.40.190.10">
    <property type="entry name" value="Periplasmic binding protein-like II"/>
    <property type="match status" value="2"/>
</dbReference>
<dbReference type="Pfam" id="PF09084">
    <property type="entry name" value="NMT1"/>
    <property type="match status" value="1"/>
</dbReference>
<evidence type="ECO:0000256" key="2">
    <source>
        <dbReference type="ARBA" id="ARBA00010742"/>
    </source>
</evidence>